<reference evidence="5 6" key="1">
    <citation type="submission" date="2019-04" db="EMBL/GenBank/DDBJ databases">
        <title>Friends and foes A comparative genomics study of 23 Aspergillus species from section Flavi.</title>
        <authorList>
            <consortium name="DOE Joint Genome Institute"/>
            <person name="Kjaerbolling I."/>
            <person name="Vesth T."/>
            <person name="Frisvad J.C."/>
            <person name="Nybo J.L."/>
            <person name="Theobald S."/>
            <person name="Kildgaard S."/>
            <person name="Isbrandt T."/>
            <person name="Kuo A."/>
            <person name="Sato A."/>
            <person name="Lyhne E.K."/>
            <person name="Kogle M.E."/>
            <person name="Wiebenga A."/>
            <person name="Kun R.S."/>
            <person name="Lubbers R.J."/>
            <person name="Makela M.R."/>
            <person name="Barry K."/>
            <person name="Chovatia M."/>
            <person name="Clum A."/>
            <person name="Daum C."/>
            <person name="Haridas S."/>
            <person name="He G."/>
            <person name="LaButti K."/>
            <person name="Lipzen A."/>
            <person name="Mondo S."/>
            <person name="Riley R."/>
            <person name="Salamov A."/>
            <person name="Simmons B.A."/>
            <person name="Magnuson J.K."/>
            <person name="Henrissat B."/>
            <person name="Mortensen U.H."/>
            <person name="Larsen T.O."/>
            <person name="Devries R.P."/>
            <person name="Grigoriev I.V."/>
            <person name="Machida M."/>
            <person name="Baker S.E."/>
            <person name="Andersen M.R."/>
        </authorList>
    </citation>
    <scope>NUCLEOTIDE SEQUENCE [LARGE SCALE GENOMIC DNA]</scope>
    <source>
        <strain evidence="5 6">CBS 151.66</strain>
    </source>
</reference>
<dbReference type="Pfam" id="PF03572">
    <property type="entry name" value="Peptidase_S41"/>
    <property type="match status" value="1"/>
</dbReference>
<accession>A0A5N5WLI5</accession>
<feature type="chain" id="PRO_5024809977" evidence="2">
    <location>
        <begin position="17"/>
        <end position="746"/>
    </location>
</feature>
<feature type="compositionally biased region" description="Polar residues" evidence="1">
    <location>
        <begin position="704"/>
        <end position="716"/>
    </location>
</feature>
<dbReference type="AlphaFoldDB" id="A0A5N5WLI5"/>
<sequence>MRLLGITLASAVLAAAQSATRTSSSTTASSTGEPCAVASRIAKANNNLLPAQAAYDCLTSVPVAVEQDEKLIDQLKLLWEWHSETGYLKNTPDTWELGKLDLLAELDKIKENLSSYNSEYEVQLAINKLTLRTGNFHFNYAPDILQVFYFQRLVGVATVSNDGTSVPETYVISDLQRNHTGDSTKLSPIAKINGEDVQTYLNKIAAREQYIDPDARFNSLMYRGNGSSSIGSFVAQGLGIFEGATTNITFKNDTTSVYKNVAEARAELTGVTDGKSFFEQLCTGSFTGVQAASEYKKVTPYKGAPHHWKRASIPSSSYPKPVVEHSGGMVAGYFMTADGFEDVAVLKIITFQTSGAGDSTEFQQVVKQFLGNSTEAGKKKLIIDLRENGGGDTDLLLDTFMQLFPGEVPFSGQRYRAQEQYELIGSAINEFNKDKSMTDMVKRTTGDDFASSPIIRYWAYWNFVDANGDNFDSWDDFYGPHKYNGDNFTTIMRYNMSNSNTVSILDDELSFLNPKAADPPFAAENIVMLSDGLCGSSCASFHEELKNIGGVKAVAVGGRAQDGAMQTIGGSKGGEVIPLNVIPTYLQLMMNITDILGSDALDHDILKKLADPDVLLTRAGDSSSRIQVQDQIRKGDESGTPLQYIYEDADCRIFYTANMLFNPAAAWSAAWSAYTDDSKCVKDSTDKSSSITGGYKPFGAGSLNGKQSEGGSSSNSAKDDEKENAAMTWKPSFAICAAATLVSFLL</sequence>
<dbReference type="InterPro" id="IPR052766">
    <property type="entry name" value="S41A_metabolite_peptidase"/>
</dbReference>
<evidence type="ECO:0000313" key="5">
    <source>
        <dbReference type="EMBL" id="KAB8068557.1"/>
    </source>
</evidence>
<feature type="region of interest" description="Disordered" evidence="1">
    <location>
        <begin position="698"/>
        <end position="723"/>
    </location>
</feature>
<keyword evidence="6" id="KW-1185">Reference proteome</keyword>
<proteinExistence type="predicted"/>
<dbReference type="InterPro" id="IPR056186">
    <property type="entry name" value="PDZ_CPAF-rel"/>
</dbReference>
<feature type="domain" description="Tail specific protease" evidence="3">
    <location>
        <begin position="342"/>
        <end position="549"/>
    </location>
</feature>
<dbReference type="PANTHER" id="PTHR37049">
    <property type="entry name" value="PEPTIDASE S41 FAMILY PROTEIN"/>
    <property type="match status" value="1"/>
</dbReference>
<evidence type="ECO:0000256" key="2">
    <source>
        <dbReference type="SAM" id="SignalP"/>
    </source>
</evidence>
<name>A0A5N5WLI5_9EURO</name>
<dbReference type="Gene3D" id="3.90.226.10">
    <property type="entry name" value="2-enoyl-CoA Hydratase, Chain A, domain 1"/>
    <property type="match status" value="1"/>
</dbReference>
<dbReference type="Pfam" id="PF23658">
    <property type="entry name" value="PDZ_CPAF_rel"/>
    <property type="match status" value="1"/>
</dbReference>
<dbReference type="PANTHER" id="PTHR37049:SF4">
    <property type="entry name" value="RHODANESE DOMAIN-CONTAINING PROTEIN"/>
    <property type="match status" value="1"/>
</dbReference>
<evidence type="ECO:0000259" key="4">
    <source>
        <dbReference type="Pfam" id="PF23658"/>
    </source>
</evidence>
<dbReference type="InterPro" id="IPR005151">
    <property type="entry name" value="Tail-specific_protease"/>
</dbReference>
<dbReference type="GO" id="GO:0008236">
    <property type="term" value="F:serine-type peptidase activity"/>
    <property type="evidence" value="ECO:0007669"/>
    <property type="project" value="InterPro"/>
</dbReference>
<evidence type="ECO:0000259" key="3">
    <source>
        <dbReference type="Pfam" id="PF03572"/>
    </source>
</evidence>
<dbReference type="SUPFAM" id="SSF52096">
    <property type="entry name" value="ClpP/crotonase"/>
    <property type="match status" value="1"/>
</dbReference>
<dbReference type="InterPro" id="IPR029045">
    <property type="entry name" value="ClpP/crotonase-like_dom_sf"/>
</dbReference>
<gene>
    <name evidence="5" type="ORF">BDV29DRAFT_184344</name>
</gene>
<dbReference type="GO" id="GO:0006508">
    <property type="term" value="P:proteolysis"/>
    <property type="evidence" value="ECO:0007669"/>
    <property type="project" value="InterPro"/>
</dbReference>
<keyword evidence="2" id="KW-0732">Signal</keyword>
<protein>
    <submittedName>
        <fullName evidence="5">Uncharacterized protein</fullName>
    </submittedName>
</protein>
<evidence type="ECO:0000256" key="1">
    <source>
        <dbReference type="SAM" id="MobiDB-lite"/>
    </source>
</evidence>
<evidence type="ECO:0000313" key="6">
    <source>
        <dbReference type="Proteomes" id="UP000326565"/>
    </source>
</evidence>
<dbReference type="Proteomes" id="UP000326565">
    <property type="component" value="Unassembled WGS sequence"/>
</dbReference>
<feature type="domain" description="CPAF-like PDZ" evidence="4">
    <location>
        <begin position="150"/>
        <end position="267"/>
    </location>
</feature>
<dbReference type="EMBL" id="ML732385">
    <property type="protein sequence ID" value="KAB8068557.1"/>
    <property type="molecule type" value="Genomic_DNA"/>
</dbReference>
<organism evidence="5 6">
    <name type="scientific">Aspergillus leporis</name>
    <dbReference type="NCBI Taxonomy" id="41062"/>
    <lineage>
        <taxon>Eukaryota</taxon>
        <taxon>Fungi</taxon>
        <taxon>Dikarya</taxon>
        <taxon>Ascomycota</taxon>
        <taxon>Pezizomycotina</taxon>
        <taxon>Eurotiomycetes</taxon>
        <taxon>Eurotiomycetidae</taxon>
        <taxon>Eurotiales</taxon>
        <taxon>Aspergillaceae</taxon>
        <taxon>Aspergillus</taxon>
        <taxon>Aspergillus subgen. Circumdati</taxon>
    </lineage>
</organism>
<feature type="signal peptide" evidence="2">
    <location>
        <begin position="1"/>
        <end position="16"/>
    </location>
</feature>
<dbReference type="OrthoDB" id="27214at2759"/>